<accession>A0A8B6HS76</accession>
<dbReference type="CDD" id="cd00051">
    <property type="entry name" value="EFh"/>
    <property type="match status" value="1"/>
</dbReference>
<dbReference type="Proteomes" id="UP000596742">
    <property type="component" value="Unassembled WGS sequence"/>
</dbReference>
<feature type="domain" description="EF-hand" evidence="9">
    <location>
        <begin position="7"/>
        <end position="42"/>
    </location>
</feature>
<evidence type="ECO:0000256" key="8">
    <source>
        <dbReference type="ARBA" id="ARBA00078496"/>
    </source>
</evidence>
<keyword evidence="3" id="KW-0106">Calcium</keyword>
<dbReference type="InterPro" id="IPR002048">
    <property type="entry name" value="EF_hand_dom"/>
</dbReference>
<keyword evidence="6" id="KW-0514">Muscle protein</keyword>
<dbReference type="InterPro" id="IPR011992">
    <property type="entry name" value="EF-hand-dom_pair"/>
</dbReference>
<dbReference type="SUPFAM" id="SSF47473">
    <property type="entry name" value="EF-hand"/>
    <property type="match status" value="1"/>
</dbReference>
<organism evidence="10 11">
    <name type="scientific">Mytilus galloprovincialis</name>
    <name type="common">Mediterranean mussel</name>
    <dbReference type="NCBI Taxonomy" id="29158"/>
    <lineage>
        <taxon>Eukaryota</taxon>
        <taxon>Metazoa</taxon>
        <taxon>Spiralia</taxon>
        <taxon>Lophotrochozoa</taxon>
        <taxon>Mollusca</taxon>
        <taxon>Bivalvia</taxon>
        <taxon>Autobranchia</taxon>
        <taxon>Pteriomorphia</taxon>
        <taxon>Mytilida</taxon>
        <taxon>Mytiloidea</taxon>
        <taxon>Mytilidae</taxon>
        <taxon>Mytilinae</taxon>
        <taxon>Mytilus</taxon>
    </lineage>
</organism>
<dbReference type="OrthoDB" id="6065057at2759"/>
<evidence type="ECO:0000256" key="5">
    <source>
        <dbReference type="ARBA" id="ARBA00023175"/>
    </source>
</evidence>
<dbReference type="Pfam" id="PF13499">
    <property type="entry name" value="EF-hand_7"/>
    <property type="match status" value="2"/>
</dbReference>
<dbReference type="FunFam" id="1.10.238.10:FF:000003">
    <property type="entry name" value="Calmodulin A"/>
    <property type="match status" value="1"/>
</dbReference>
<evidence type="ECO:0000256" key="7">
    <source>
        <dbReference type="ARBA" id="ARBA00049593"/>
    </source>
</evidence>
<dbReference type="EMBL" id="UYJE01010453">
    <property type="protein sequence ID" value="VDI83272.1"/>
    <property type="molecule type" value="Genomic_DNA"/>
</dbReference>
<evidence type="ECO:0000256" key="6">
    <source>
        <dbReference type="ARBA" id="ARBA00023179"/>
    </source>
</evidence>
<dbReference type="PANTHER" id="PTHR10891">
    <property type="entry name" value="EF-HAND CALCIUM-BINDING DOMAIN CONTAINING PROTEIN"/>
    <property type="match status" value="1"/>
</dbReference>
<dbReference type="PROSITE" id="PS00018">
    <property type="entry name" value="EF_HAND_1"/>
    <property type="match status" value="4"/>
</dbReference>
<evidence type="ECO:0000256" key="2">
    <source>
        <dbReference type="ARBA" id="ARBA00022737"/>
    </source>
</evidence>
<feature type="domain" description="EF-hand" evidence="9">
    <location>
        <begin position="119"/>
        <end position="146"/>
    </location>
</feature>
<evidence type="ECO:0000259" key="9">
    <source>
        <dbReference type="PROSITE" id="PS50222"/>
    </source>
</evidence>
<dbReference type="SMART" id="SM00054">
    <property type="entry name" value="EFh"/>
    <property type="match status" value="4"/>
</dbReference>
<dbReference type="GO" id="GO:0005509">
    <property type="term" value="F:calcium ion binding"/>
    <property type="evidence" value="ECO:0007669"/>
    <property type="project" value="InterPro"/>
</dbReference>
<dbReference type="PROSITE" id="PS50222">
    <property type="entry name" value="EF_HAND_2"/>
    <property type="match status" value="4"/>
</dbReference>
<proteinExistence type="predicted"/>
<keyword evidence="1" id="KW-0479">Metal-binding</keyword>
<comment type="caution">
    <text evidence="10">The sequence shown here is derived from an EMBL/GenBank/DDBJ whole genome shotgun (WGS) entry which is preliminary data.</text>
</comment>
<name>A0A8B6HS76_MYTGA</name>
<dbReference type="GO" id="GO:0016459">
    <property type="term" value="C:myosin complex"/>
    <property type="evidence" value="ECO:0007669"/>
    <property type="project" value="UniProtKB-KW"/>
</dbReference>
<dbReference type="Gene3D" id="1.10.238.10">
    <property type="entry name" value="EF-hand"/>
    <property type="match status" value="2"/>
</dbReference>
<feature type="domain" description="EF-hand" evidence="9">
    <location>
        <begin position="43"/>
        <end position="78"/>
    </location>
</feature>
<reference evidence="10" key="1">
    <citation type="submission" date="2018-11" db="EMBL/GenBank/DDBJ databases">
        <authorList>
            <person name="Alioto T."/>
            <person name="Alioto T."/>
        </authorList>
    </citation>
    <scope>NUCLEOTIDE SEQUENCE</scope>
</reference>
<gene>
    <name evidence="10" type="ORF">MGAL_10B035395</name>
</gene>
<evidence type="ECO:0000256" key="1">
    <source>
        <dbReference type="ARBA" id="ARBA00022723"/>
    </source>
</evidence>
<evidence type="ECO:0000256" key="3">
    <source>
        <dbReference type="ARBA" id="ARBA00022837"/>
    </source>
</evidence>
<evidence type="ECO:0000256" key="4">
    <source>
        <dbReference type="ARBA" id="ARBA00023123"/>
    </source>
</evidence>
<keyword evidence="4" id="KW-0518">Myosin</keyword>
<feature type="domain" description="EF-hand" evidence="9">
    <location>
        <begin position="81"/>
        <end position="116"/>
    </location>
</feature>
<comment type="function">
    <text evidence="7">In molluscan muscle, calcium regulation is associated with myosin rather than with actin. Muscle myosin contains two types of light chains: the catalytic light chain, essential for ATPase activity, and the regulatory light chain, a calcium-binding protein responsible for Ca(2+) dependent binding and Ca(2+) dependent Mg-ATPase activity.</text>
</comment>
<keyword evidence="2" id="KW-0677">Repeat</keyword>
<dbReference type="InterPro" id="IPR018247">
    <property type="entry name" value="EF_Hand_1_Ca_BS"/>
</dbReference>
<sequence length="146" mass="16306">MSSLDEDDHAAIAKTYHSMDENGDGRVSMAEVKRASKRIGIDLSTDKLKQMMRDVDKNGDGYLDLGEFEKLITEYMKHDPNDIKTARKIFQAMDVDKDGKVTTSEIMKAMKVSKSDANDLLAEADSNKDGKMSFDEFVKVMKGQTG</sequence>
<dbReference type="AlphaFoldDB" id="A0A8B6HS76"/>
<keyword evidence="5" id="KW-0505">Motor protein</keyword>
<evidence type="ECO:0000313" key="11">
    <source>
        <dbReference type="Proteomes" id="UP000596742"/>
    </source>
</evidence>
<evidence type="ECO:0000313" key="10">
    <source>
        <dbReference type="EMBL" id="VDI83272.1"/>
    </source>
</evidence>
<dbReference type="InterPro" id="IPR039647">
    <property type="entry name" value="EF_hand_pair_protein_CML-like"/>
</dbReference>
<keyword evidence="11" id="KW-1185">Reference proteome</keyword>
<protein>
    <recommendedName>
        <fullName evidence="8">Sulfhydryl light chain</fullName>
    </recommendedName>
</protein>